<comment type="cofactor">
    <cofactor evidence="1 9">
        <name>heme</name>
        <dbReference type="ChEBI" id="CHEBI:30413"/>
    </cofactor>
</comment>
<proteinExistence type="inferred from homology"/>
<comment type="similarity">
    <text evidence="3 10">Belongs to the cytochrome P450 family.</text>
</comment>
<evidence type="ECO:0000256" key="9">
    <source>
        <dbReference type="PIRSR" id="PIRSR602401-1"/>
    </source>
</evidence>
<keyword evidence="6 10" id="KW-0560">Oxidoreductase</keyword>
<dbReference type="InterPro" id="IPR001128">
    <property type="entry name" value="Cyt_P450"/>
</dbReference>
<keyword evidence="8 10" id="KW-0503">Monooxygenase</keyword>
<dbReference type="InParanoid" id="A0A0D0DFQ2"/>
<dbReference type="PANTHER" id="PTHR46300">
    <property type="entry name" value="P450, PUTATIVE (EUROFUNG)-RELATED-RELATED"/>
    <property type="match status" value="1"/>
</dbReference>
<evidence type="ECO:0000256" key="11">
    <source>
        <dbReference type="SAM" id="Phobius"/>
    </source>
</evidence>
<evidence type="ECO:0000256" key="5">
    <source>
        <dbReference type="ARBA" id="ARBA00022723"/>
    </source>
</evidence>
<keyword evidence="11" id="KW-1133">Transmembrane helix</keyword>
<dbReference type="InterPro" id="IPR017972">
    <property type="entry name" value="Cyt_P450_CS"/>
</dbReference>
<evidence type="ECO:0000256" key="10">
    <source>
        <dbReference type="RuleBase" id="RU000461"/>
    </source>
</evidence>
<evidence type="ECO:0000256" key="6">
    <source>
        <dbReference type="ARBA" id="ARBA00023002"/>
    </source>
</evidence>
<keyword evidence="4 9" id="KW-0349">Heme</keyword>
<dbReference type="InterPro" id="IPR036396">
    <property type="entry name" value="Cyt_P450_sf"/>
</dbReference>
<evidence type="ECO:0000256" key="7">
    <source>
        <dbReference type="ARBA" id="ARBA00023004"/>
    </source>
</evidence>
<dbReference type="PROSITE" id="PS00086">
    <property type="entry name" value="CYTOCHROME_P450"/>
    <property type="match status" value="1"/>
</dbReference>
<dbReference type="InterPro" id="IPR002401">
    <property type="entry name" value="Cyt_P450_E_grp-I"/>
</dbReference>
<organism evidence="12 13">
    <name type="scientific">Paxillus rubicundulus Ve08.2h10</name>
    <dbReference type="NCBI Taxonomy" id="930991"/>
    <lineage>
        <taxon>Eukaryota</taxon>
        <taxon>Fungi</taxon>
        <taxon>Dikarya</taxon>
        <taxon>Basidiomycota</taxon>
        <taxon>Agaricomycotina</taxon>
        <taxon>Agaricomycetes</taxon>
        <taxon>Agaricomycetidae</taxon>
        <taxon>Boletales</taxon>
        <taxon>Paxilineae</taxon>
        <taxon>Paxillaceae</taxon>
        <taxon>Paxillus</taxon>
    </lineage>
</organism>
<feature type="transmembrane region" description="Helical" evidence="11">
    <location>
        <begin position="6"/>
        <end position="26"/>
    </location>
</feature>
<dbReference type="GO" id="GO:0005506">
    <property type="term" value="F:iron ion binding"/>
    <property type="evidence" value="ECO:0007669"/>
    <property type="project" value="InterPro"/>
</dbReference>
<dbReference type="InterPro" id="IPR050364">
    <property type="entry name" value="Cytochrome_P450_fung"/>
</dbReference>
<dbReference type="Pfam" id="PF00067">
    <property type="entry name" value="p450"/>
    <property type="match status" value="1"/>
</dbReference>
<evidence type="ECO:0000256" key="3">
    <source>
        <dbReference type="ARBA" id="ARBA00010617"/>
    </source>
</evidence>
<keyword evidence="5 9" id="KW-0479">Metal-binding</keyword>
<keyword evidence="13" id="KW-1185">Reference proteome</keyword>
<dbReference type="GO" id="GO:0020037">
    <property type="term" value="F:heme binding"/>
    <property type="evidence" value="ECO:0007669"/>
    <property type="project" value="InterPro"/>
</dbReference>
<reference evidence="12 13" key="1">
    <citation type="submission" date="2014-04" db="EMBL/GenBank/DDBJ databases">
        <authorList>
            <consortium name="DOE Joint Genome Institute"/>
            <person name="Kuo A."/>
            <person name="Kohler A."/>
            <person name="Jargeat P."/>
            <person name="Nagy L.G."/>
            <person name="Floudas D."/>
            <person name="Copeland A."/>
            <person name="Barry K.W."/>
            <person name="Cichocki N."/>
            <person name="Veneault-Fourrey C."/>
            <person name="LaButti K."/>
            <person name="Lindquist E.A."/>
            <person name="Lipzen A."/>
            <person name="Lundell T."/>
            <person name="Morin E."/>
            <person name="Murat C."/>
            <person name="Sun H."/>
            <person name="Tunlid A."/>
            <person name="Henrissat B."/>
            <person name="Grigoriev I.V."/>
            <person name="Hibbett D.S."/>
            <person name="Martin F."/>
            <person name="Nordberg H.P."/>
            <person name="Cantor M.N."/>
            <person name="Hua S.X."/>
        </authorList>
    </citation>
    <scope>NUCLEOTIDE SEQUENCE [LARGE SCALE GENOMIC DNA]</scope>
    <source>
        <strain evidence="12 13">Ve08.2h10</strain>
    </source>
</reference>
<dbReference type="CDD" id="cd11065">
    <property type="entry name" value="CYP64-like"/>
    <property type="match status" value="1"/>
</dbReference>
<sequence>MFTSSWAQFCVAAVLCAVAIDAGYLWSRRKRSSLPLPPGPPPLPIVGNVRGINIAAPWLTYTDWGKLYGDLVYSSFFTQEIILINSEKVARALLDRRSHIYSDRPELPTNLLFGLDFNTVFMHYGDRWRLQRRLFHQAFRSDAAPKYRPMQQRKCHQLLLDILQEPHRSFDHVHTYSSSIIMAALYDYETEPKNDIMVEVVGKALKLAVEELRPEVAALFSVFPSLLWLPWWVPGMGIHNKAAQSREWVRGWVEDPFDYVMGKMREGKAGPSMVSDALNRAKNNYSDQLLQAIKETSATAFGAASETTASLLQVFILVMVLFPEVQKKAQSVIDSVVGTSRLPTWADRPSLKYVEAVLRETLRCYPILPLSMPHATSNSDVYEGYYIPKGATVMPNVWAMAHNEEKYPEPFGFIPERFLDADGNLNDDTIGFAFGFGRRICVGRHVADASLWYAISGMLALFNFSKAKDRDGKVIDFEPQWSSGIAM</sequence>
<dbReference type="PRINTS" id="PR00463">
    <property type="entry name" value="EP450I"/>
</dbReference>
<gene>
    <name evidence="12" type="ORF">PAXRUDRAFT_297243</name>
</gene>
<dbReference type="Proteomes" id="UP000054538">
    <property type="component" value="Unassembled WGS sequence"/>
</dbReference>
<evidence type="ECO:0000256" key="8">
    <source>
        <dbReference type="ARBA" id="ARBA00023033"/>
    </source>
</evidence>
<comment type="pathway">
    <text evidence="2">Secondary metabolite biosynthesis.</text>
</comment>
<protein>
    <recommendedName>
        <fullName evidence="14">Cytochrome P450</fullName>
    </recommendedName>
</protein>
<evidence type="ECO:0000313" key="12">
    <source>
        <dbReference type="EMBL" id="KIK96577.1"/>
    </source>
</evidence>
<dbReference type="PRINTS" id="PR00385">
    <property type="entry name" value="P450"/>
</dbReference>
<dbReference type="GO" id="GO:0016705">
    <property type="term" value="F:oxidoreductase activity, acting on paired donors, with incorporation or reduction of molecular oxygen"/>
    <property type="evidence" value="ECO:0007669"/>
    <property type="project" value="InterPro"/>
</dbReference>
<evidence type="ECO:0000313" key="13">
    <source>
        <dbReference type="Proteomes" id="UP000054538"/>
    </source>
</evidence>
<dbReference type="SUPFAM" id="SSF48264">
    <property type="entry name" value="Cytochrome P450"/>
    <property type="match status" value="1"/>
</dbReference>
<keyword evidence="7 9" id="KW-0408">Iron</keyword>
<feature type="binding site" description="axial binding residue" evidence="9">
    <location>
        <position position="441"/>
    </location>
    <ligand>
        <name>heme</name>
        <dbReference type="ChEBI" id="CHEBI:30413"/>
    </ligand>
    <ligandPart>
        <name>Fe</name>
        <dbReference type="ChEBI" id="CHEBI:18248"/>
    </ligandPart>
</feature>
<reference evidence="13" key="2">
    <citation type="submission" date="2015-01" db="EMBL/GenBank/DDBJ databases">
        <title>Evolutionary Origins and Diversification of the Mycorrhizal Mutualists.</title>
        <authorList>
            <consortium name="DOE Joint Genome Institute"/>
            <consortium name="Mycorrhizal Genomics Consortium"/>
            <person name="Kohler A."/>
            <person name="Kuo A."/>
            <person name="Nagy L.G."/>
            <person name="Floudas D."/>
            <person name="Copeland A."/>
            <person name="Barry K.W."/>
            <person name="Cichocki N."/>
            <person name="Veneault-Fourrey C."/>
            <person name="LaButti K."/>
            <person name="Lindquist E.A."/>
            <person name="Lipzen A."/>
            <person name="Lundell T."/>
            <person name="Morin E."/>
            <person name="Murat C."/>
            <person name="Riley R."/>
            <person name="Ohm R."/>
            <person name="Sun H."/>
            <person name="Tunlid A."/>
            <person name="Henrissat B."/>
            <person name="Grigoriev I.V."/>
            <person name="Hibbett D.S."/>
            <person name="Martin F."/>
        </authorList>
    </citation>
    <scope>NUCLEOTIDE SEQUENCE [LARGE SCALE GENOMIC DNA]</scope>
    <source>
        <strain evidence="13">Ve08.2h10</strain>
    </source>
</reference>
<dbReference type="EMBL" id="KN824979">
    <property type="protein sequence ID" value="KIK96577.1"/>
    <property type="molecule type" value="Genomic_DNA"/>
</dbReference>
<evidence type="ECO:0008006" key="14">
    <source>
        <dbReference type="Google" id="ProtNLM"/>
    </source>
</evidence>
<dbReference type="AlphaFoldDB" id="A0A0D0DFQ2"/>
<accession>A0A0D0DFQ2</accession>
<name>A0A0D0DFQ2_9AGAM</name>
<dbReference type="STRING" id="930991.A0A0D0DFQ2"/>
<dbReference type="PANTHER" id="PTHR46300:SF7">
    <property type="entry name" value="P450, PUTATIVE (EUROFUNG)-RELATED"/>
    <property type="match status" value="1"/>
</dbReference>
<evidence type="ECO:0000256" key="2">
    <source>
        <dbReference type="ARBA" id="ARBA00005179"/>
    </source>
</evidence>
<evidence type="ECO:0000256" key="1">
    <source>
        <dbReference type="ARBA" id="ARBA00001971"/>
    </source>
</evidence>
<evidence type="ECO:0000256" key="4">
    <source>
        <dbReference type="ARBA" id="ARBA00022617"/>
    </source>
</evidence>
<dbReference type="OrthoDB" id="2789670at2759"/>
<dbReference type="HOGENOM" id="CLU_001570_2_3_1"/>
<keyword evidence="11" id="KW-0812">Transmembrane</keyword>
<dbReference type="GO" id="GO:0004497">
    <property type="term" value="F:monooxygenase activity"/>
    <property type="evidence" value="ECO:0007669"/>
    <property type="project" value="UniProtKB-KW"/>
</dbReference>
<dbReference type="Gene3D" id="1.10.630.10">
    <property type="entry name" value="Cytochrome P450"/>
    <property type="match status" value="1"/>
</dbReference>
<keyword evidence="11" id="KW-0472">Membrane</keyword>